<evidence type="ECO:0000256" key="1">
    <source>
        <dbReference type="SAM" id="Coils"/>
    </source>
</evidence>
<gene>
    <name evidence="4" type="primary">FAF1</name>
    <name evidence="4" type="ORF">NPIL_633183</name>
</gene>
<evidence type="ECO:0000259" key="3">
    <source>
        <dbReference type="PROSITE" id="PS50033"/>
    </source>
</evidence>
<dbReference type="InterPro" id="IPR036249">
    <property type="entry name" value="Thioredoxin-like_sf"/>
</dbReference>
<protein>
    <submittedName>
        <fullName evidence="4">FAS-associated factor 1</fullName>
    </submittedName>
</protein>
<dbReference type="PANTHER" id="PTHR23322:SF96">
    <property type="entry name" value="FAS-ASSOCIATED FACTOR 1"/>
    <property type="match status" value="1"/>
</dbReference>
<dbReference type="Gene3D" id="3.40.30.10">
    <property type="entry name" value="Glutaredoxin"/>
    <property type="match status" value="1"/>
</dbReference>
<dbReference type="PANTHER" id="PTHR23322">
    <property type="entry name" value="FAS-ASSOCIATED PROTEIN"/>
    <property type="match status" value="1"/>
</dbReference>
<accession>A0A8X6TJJ6</accession>
<evidence type="ECO:0000313" key="4">
    <source>
        <dbReference type="EMBL" id="GFT16450.1"/>
    </source>
</evidence>
<dbReference type="AlphaFoldDB" id="A0A8X6TJJ6"/>
<feature type="coiled-coil region" evidence="1">
    <location>
        <begin position="544"/>
        <end position="594"/>
    </location>
</feature>
<organism evidence="4 5">
    <name type="scientific">Nephila pilipes</name>
    <name type="common">Giant wood spider</name>
    <name type="synonym">Nephila maculata</name>
    <dbReference type="NCBI Taxonomy" id="299642"/>
    <lineage>
        <taxon>Eukaryota</taxon>
        <taxon>Metazoa</taxon>
        <taxon>Ecdysozoa</taxon>
        <taxon>Arthropoda</taxon>
        <taxon>Chelicerata</taxon>
        <taxon>Arachnida</taxon>
        <taxon>Araneae</taxon>
        <taxon>Araneomorphae</taxon>
        <taxon>Entelegynae</taxon>
        <taxon>Araneoidea</taxon>
        <taxon>Nephilidae</taxon>
        <taxon>Nephila</taxon>
    </lineage>
</organism>
<dbReference type="GO" id="GO:0005634">
    <property type="term" value="C:nucleus"/>
    <property type="evidence" value="ECO:0007669"/>
    <property type="project" value="TreeGrafter"/>
</dbReference>
<dbReference type="Proteomes" id="UP000887013">
    <property type="component" value="Unassembled WGS sequence"/>
</dbReference>
<dbReference type="InterPro" id="IPR050730">
    <property type="entry name" value="UBX_domain-protein"/>
</dbReference>
<dbReference type="Pfam" id="PF00789">
    <property type="entry name" value="UBX"/>
    <property type="match status" value="1"/>
</dbReference>
<sequence length="688" mass="77668">MEENKVQILADFQSCTGIEDVGECIMYLEATNWNILEAINSVIPDESQTLPSEREAELPMELVEGAAGITADDPEKQSSSRNIKSPHSIPVSVDDVQLASRLLNFSVQYKENMVPLEVPDSETVAAIKSALHSELGVPPCRQELCGWRQNHINDYENRITDDTVLSSLQLPQRTHLFLVAPDHMNLAPVDGMSLSNRLNTNYRLHVIDTTNNKDYTLHFPGSKTVLDVKLGLRDVTNIPVRFQHWVGWPDSLKDENTKLAALDLPDTVLELILSREEGAPKPKKQLVVELASSESDNDFEDAAECFGIDDDMFQASSSKRIQPLMPEDVSDEVTAVSNFEKEFENRYGICHPSFHGALADALHASCHQPAKERRPLAIYLHHDASVLTNVFCTQLLCSETVVSYLTLNFVTWAWDLTFESNKTFLLAILSQHLGMGAANTVKNLALNSLPAFIVITKVRSTPEILTVIPGNVGLDDLMTRLIHAVEVFNSEIQSEIWEEGEREAREKVKREQDLAYEESLLADRAKGEREAREKVKREQDLAYEESLLADRAKEEAKRQEFEEKMKLEEEKLMKEEELEQLRQHEEAIKDAVRKSLAEQLPPEPPYDTTQPVSHIRVRLPNGGIIGRSFTADTPLSLLLTFIASEGYPTEQYKVLASWPRIDLTTTDETKTLEELKLYPKETLTLEER</sequence>
<keyword evidence="5" id="KW-1185">Reference proteome</keyword>
<dbReference type="GO" id="GO:0036503">
    <property type="term" value="P:ERAD pathway"/>
    <property type="evidence" value="ECO:0007669"/>
    <property type="project" value="TreeGrafter"/>
</dbReference>
<evidence type="ECO:0000313" key="5">
    <source>
        <dbReference type="Proteomes" id="UP000887013"/>
    </source>
</evidence>
<proteinExistence type="predicted"/>
<name>A0A8X6TJJ6_NEPPI</name>
<dbReference type="CDD" id="cd17129">
    <property type="entry name" value="Ubl1_FAF1"/>
    <property type="match status" value="1"/>
</dbReference>
<feature type="region of interest" description="Disordered" evidence="2">
    <location>
        <begin position="68"/>
        <end position="87"/>
    </location>
</feature>
<dbReference type="InterPro" id="IPR029071">
    <property type="entry name" value="Ubiquitin-like_domsf"/>
</dbReference>
<keyword evidence="1" id="KW-0175">Coiled coil</keyword>
<dbReference type="SMART" id="SM00166">
    <property type="entry name" value="UBX"/>
    <property type="match status" value="1"/>
</dbReference>
<dbReference type="Gene3D" id="1.10.8.10">
    <property type="entry name" value="DNA helicase RuvA subunit, C-terminal domain"/>
    <property type="match status" value="1"/>
</dbReference>
<dbReference type="Gene3D" id="3.10.20.90">
    <property type="entry name" value="Phosphatidylinositol 3-kinase Catalytic Subunit, Chain A, domain 1"/>
    <property type="match status" value="3"/>
</dbReference>
<feature type="domain" description="UBX" evidence="3">
    <location>
        <begin position="608"/>
        <end position="685"/>
    </location>
</feature>
<dbReference type="InterPro" id="IPR044541">
    <property type="entry name" value="FAF1_UBA"/>
</dbReference>
<dbReference type="InterPro" id="IPR006577">
    <property type="entry name" value="UAS"/>
</dbReference>
<dbReference type="CDD" id="cd17130">
    <property type="entry name" value="Ubl2_FAF1"/>
    <property type="match status" value="1"/>
</dbReference>
<dbReference type="Pfam" id="PF21021">
    <property type="entry name" value="FAF1"/>
    <property type="match status" value="1"/>
</dbReference>
<dbReference type="PROSITE" id="PS50033">
    <property type="entry name" value="UBX"/>
    <property type="match status" value="1"/>
</dbReference>
<dbReference type="Pfam" id="PF14555">
    <property type="entry name" value="UBA_4"/>
    <property type="match status" value="1"/>
</dbReference>
<dbReference type="EMBL" id="BMAW01104814">
    <property type="protein sequence ID" value="GFT16450.1"/>
    <property type="molecule type" value="Genomic_DNA"/>
</dbReference>
<dbReference type="InterPro" id="IPR001012">
    <property type="entry name" value="UBX_dom"/>
</dbReference>
<dbReference type="OrthoDB" id="1920064at2759"/>
<comment type="caution">
    <text evidence="4">The sequence shown here is derived from an EMBL/GenBank/DDBJ whole genome shotgun (WGS) entry which is preliminary data.</text>
</comment>
<dbReference type="SMART" id="SM00594">
    <property type="entry name" value="UAS"/>
    <property type="match status" value="1"/>
</dbReference>
<dbReference type="CDD" id="cd14413">
    <property type="entry name" value="UBA_FAF1"/>
    <property type="match status" value="1"/>
</dbReference>
<dbReference type="GO" id="GO:0005783">
    <property type="term" value="C:endoplasmic reticulum"/>
    <property type="evidence" value="ECO:0007669"/>
    <property type="project" value="TreeGrafter"/>
</dbReference>
<dbReference type="InterPro" id="IPR049483">
    <property type="entry name" value="FAF1_2-like_UAS"/>
</dbReference>
<dbReference type="CDD" id="cd01771">
    <property type="entry name" value="UBX_UBXN3A"/>
    <property type="match status" value="1"/>
</dbReference>
<dbReference type="SUPFAM" id="SSF52833">
    <property type="entry name" value="Thioredoxin-like"/>
    <property type="match status" value="1"/>
</dbReference>
<dbReference type="InterPro" id="IPR033043">
    <property type="entry name" value="FAF1-like_UBX"/>
</dbReference>
<dbReference type="SUPFAM" id="SSF54236">
    <property type="entry name" value="Ubiquitin-like"/>
    <property type="match status" value="3"/>
</dbReference>
<reference evidence="4" key="1">
    <citation type="submission" date="2020-08" db="EMBL/GenBank/DDBJ databases">
        <title>Multicomponent nature underlies the extraordinary mechanical properties of spider dragline silk.</title>
        <authorList>
            <person name="Kono N."/>
            <person name="Nakamura H."/>
            <person name="Mori M."/>
            <person name="Yoshida Y."/>
            <person name="Ohtoshi R."/>
            <person name="Malay A.D."/>
            <person name="Moran D.A.P."/>
            <person name="Tomita M."/>
            <person name="Numata K."/>
            <person name="Arakawa K."/>
        </authorList>
    </citation>
    <scope>NUCLEOTIDE SEQUENCE</scope>
</reference>
<evidence type="ECO:0000256" key="2">
    <source>
        <dbReference type="SAM" id="MobiDB-lite"/>
    </source>
</evidence>
<dbReference type="GO" id="GO:0043130">
    <property type="term" value="F:ubiquitin binding"/>
    <property type="evidence" value="ECO:0007669"/>
    <property type="project" value="TreeGrafter"/>
</dbReference>